<reference evidence="3" key="1">
    <citation type="submission" date="2019-12" db="EMBL/GenBank/DDBJ databases">
        <title>Genome sequencing and annotation of Brassica cretica.</title>
        <authorList>
            <person name="Studholme D.J."/>
            <person name="Sarris P.F."/>
        </authorList>
    </citation>
    <scope>NUCLEOTIDE SEQUENCE</scope>
    <source>
        <strain evidence="3">PFS-001/15</strain>
        <tissue evidence="3">Leaf</tissue>
    </source>
</reference>
<accession>A0A8S9HNV5</accession>
<feature type="compositionally biased region" description="Basic and acidic residues" evidence="1">
    <location>
        <begin position="369"/>
        <end position="378"/>
    </location>
</feature>
<feature type="region of interest" description="Disordered" evidence="1">
    <location>
        <begin position="916"/>
        <end position="937"/>
    </location>
</feature>
<comment type="caution">
    <text evidence="3">The sequence shown here is derived from an EMBL/GenBank/DDBJ whole genome shotgun (WGS) entry which is preliminary data.</text>
</comment>
<evidence type="ECO:0000313" key="3">
    <source>
        <dbReference type="EMBL" id="KAF2558162.1"/>
    </source>
</evidence>
<dbReference type="InterPro" id="IPR004312">
    <property type="entry name" value="ATHILA_Orf1_C"/>
</dbReference>
<feature type="domain" description="Arabidopsis retrotransposon Orf1 C-terminal" evidence="2">
    <location>
        <begin position="563"/>
        <end position="743"/>
    </location>
</feature>
<feature type="region of interest" description="Disordered" evidence="1">
    <location>
        <begin position="490"/>
        <end position="522"/>
    </location>
</feature>
<name>A0A8S9HNV5_BRACR</name>
<organism evidence="3 4">
    <name type="scientific">Brassica cretica</name>
    <name type="common">Mustard</name>
    <dbReference type="NCBI Taxonomy" id="69181"/>
    <lineage>
        <taxon>Eukaryota</taxon>
        <taxon>Viridiplantae</taxon>
        <taxon>Streptophyta</taxon>
        <taxon>Embryophyta</taxon>
        <taxon>Tracheophyta</taxon>
        <taxon>Spermatophyta</taxon>
        <taxon>Magnoliopsida</taxon>
        <taxon>eudicotyledons</taxon>
        <taxon>Gunneridae</taxon>
        <taxon>Pentapetalae</taxon>
        <taxon>rosids</taxon>
        <taxon>malvids</taxon>
        <taxon>Brassicales</taxon>
        <taxon>Brassicaceae</taxon>
        <taxon>Brassiceae</taxon>
        <taxon>Brassica</taxon>
    </lineage>
</organism>
<protein>
    <recommendedName>
        <fullName evidence="2">Arabidopsis retrotransposon Orf1 C-terminal domain-containing protein</fullName>
    </recommendedName>
</protein>
<feature type="domain" description="Arabidopsis retrotransposon Orf1 C-terminal" evidence="2">
    <location>
        <begin position="765"/>
        <end position="868"/>
    </location>
</feature>
<feature type="compositionally biased region" description="Polar residues" evidence="1">
    <location>
        <begin position="918"/>
        <end position="931"/>
    </location>
</feature>
<proteinExistence type="predicted"/>
<feature type="region of interest" description="Disordered" evidence="1">
    <location>
        <begin position="71"/>
        <end position="93"/>
    </location>
</feature>
<evidence type="ECO:0000256" key="1">
    <source>
        <dbReference type="SAM" id="MobiDB-lite"/>
    </source>
</evidence>
<evidence type="ECO:0000259" key="2">
    <source>
        <dbReference type="Pfam" id="PF03078"/>
    </source>
</evidence>
<feature type="compositionally biased region" description="Low complexity" evidence="1">
    <location>
        <begin position="71"/>
        <end position="84"/>
    </location>
</feature>
<evidence type="ECO:0000313" key="4">
    <source>
        <dbReference type="Proteomes" id="UP000712281"/>
    </source>
</evidence>
<dbReference type="Pfam" id="PF03078">
    <property type="entry name" value="ATHILA"/>
    <property type="match status" value="2"/>
</dbReference>
<dbReference type="Proteomes" id="UP000712281">
    <property type="component" value="Unassembled WGS sequence"/>
</dbReference>
<gene>
    <name evidence="3" type="ORF">F2Q68_00014888</name>
</gene>
<feature type="region of interest" description="Disordered" evidence="1">
    <location>
        <begin position="307"/>
        <end position="378"/>
    </location>
</feature>
<dbReference type="AlphaFoldDB" id="A0A8S9HNV5"/>
<sequence>MLKGNQSQVFIMEEAASENNASDVTPEGDNTMDDQQDVSYVNGQGWQYKNYHPNPNVRNNPHLFAQLQHNQFQNQKQQIAQQAAPSPTTAPQDEMKGQATMMQKLLHGQQIQGKALNEVTTDINCRMNHMFNDLSTKYDNVASHMCQMDVQIAQTAESVKRQQGNLPGKTDKIRTKIYLGNIRCDVFLTEHDLLRKDILVFCGDLDVNFVVTIFDPNSNRFSTPTPSDRASVRARSLSSDRAVHVLGRYVATSLCAGCYAATLFESFSDFSDSVVTDFDPNNKNPKECSAVALRNGITLPDAASEKISAAEKANQKEGEQPQSEAVPLSDEEPEQSAETNPTPAATLIEPVPSREYTPNVPYPVPAKTSRKDQEETKCKKMLEDPTIKLPLIDAIQMIPSMCSLMKGLISDKITGDSELLLVSKECSAELQNMPIKKLILIDDPLELALTRAETEHNVMSVDADGYDKMLDSARSMEKMVAYLSLGEKDESDQSSIMPPRTKQKSVKTPKITRENYVPPPNHNAPTSYPWPREGQEGQSINIDDPLLLDFNCEGWDKESTKRYNSLLHIEILPTRFVHADTLLSLGLETDVFETLHAMGIAPLCYRTHELYPDLVRQVLATAHIGYDDPSAPTYENCSFSFMADDKVCSLSLDKLNEIYEISDERREVAVENKFAPTDRFWDLITNRTFTSRKAYQPQIRNPTLRVIAKMVSNLLFAKDQTSKVTKGELQMLYLGLEDEIRRARAIPIQPVQTNPGTSPRTRRSGSLLTPPFKYFGINLRSYTVNHEIEYIDTPYLIACDILRDESTYKFADKEGNMLYCKLSQPHLTNFSTIENIRFLLDPEFLCADPRASPPDDDMDDVEDITPDEDAAYDLSPLDDDAYDATYRRWMVNYQRKNNSLMKRILKAITGGCFGGQEGRTSAQEQTLQQSHPEAKNQLDIPQLEGDYRETGGQLVAPRAGMTLVVTKDPHLDLEQP</sequence>
<dbReference type="EMBL" id="QGKW02001940">
    <property type="protein sequence ID" value="KAF2558162.1"/>
    <property type="molecule type" value="Genomic_DNA"/>
</dbReference>